<accession>A0A8T0I6B6</accession>
<evidence type="ECO:0000256" key="1">
    <source>
        <dbReference type="SAM" id="MobiDB-lite"/>
    </source>
</evidence>
<sequence>MTLLRAHTRLVSNPLHLSSSPGLGRGVSSSQPGIGRRLHHRSVVFRCCAVSVGNGGFENSRDGGLLAARDGGSPSRVTNSSASNQNHAAQAPIVGSSSDSAARGNSAEETWTMRAESTIERAIFDFRFLTLMAIGGSLVGSLLCFLKGCGFVIESFIAYYHMCLNGRHTGKVILRLVEAVDVYLVGTVMLIFGMGLYGLFISNNIEPNDTQNDRALKNTTLFGMFPLTKRPLWMRITTLDTLKTKLGHVIVMILLVKLFERSKTVHISSAMDLLYYSISIFLSSASLYVLQRLHAS</sequence>
<keyword evidence="4" id="KW-1185">Reference proteome</keyword>
<keyword evidence="2" id="KW-1133">Transmembrane helix</keyword>
<keyword evidence="2" id="KW-0472">Membrane</keyword>
<organism evidence="3 4">
    <name type="scientific">Ceratodon purpureus</name>
    <name type="common">Fire moss</name>
    <name type="synonym">Dicranum purpureum</name>
    <dbReference type="NCBI Taxonomy" id="3225"/>
    <lineage>
        <taxon>Eukaryota</taxon>
        <taxon>Viridiplantae</taxon>
        <taxon>Streptophyta</taxon>
        <taxon>Embryophyta</taxon>
        <taxon>Bryophyta</taxon>
        <taxon>Bryophytina</taxon>
        <taxon>Bryopsida</taxon>
        <taxon>Dicranidae</taxon>
        <taxon>Pseudoditrichales</taxon>
        <taxon>Ditrichaceae</taxon>
        <taxon>Ceratodon</taxon>
    </lineage>
</organism>
<dbReference type="Pfam" id="PF03350">
    <property type="entry name" value="UPF0114"/>
    <property type="match status" value="1"/>
</dbReference>
<dbReference type="EMBL" id="CM026424">
    <property type="protein sequence ID" value="KAG0578545.1"/>
    <property type="molecule type" value="Genomic_DNA"/>
</dbReference>
<reference evidence="3" key="1">
    <citation type="submission" date="2020-06" db="EMBL/GenBank/DDBJ databases">
        <title>WGS assembly of Ceratodon purpureus strain R40.</title>
        <authorList>
            <person name="Carey S.B."/>
            <person name="Jenkins J."/>
            <person name="Shu S."/>
            <person name="Lovell J.T."/>
            <person name="Sreedasyam A."/>
            <person name="Maumus F."/>
            <person name="Tiley G.P."/>
            <person name="Fernandez-Pozo N."/>
            <person name="Barry K."/>
            <person name="Chen C."/>
            <person name="Wang M."/>
            <person name="Lipzen A."/>
            <person name="Daum C."/>
            <person name="Saski C.A."/>
            <person name="Payton A.C."/>
            <person name="Mcbreen J.C."/>
            <person name="Conrad R.E."/>
            <person name="Kollar L.M."/>
            <person name="Olsson S."/>
            <person name="Huttunen S."/>
            <person name="Landis J.B."/>
            <person name="Wickett N.J."/>
            <person name="Johnson M.G."/>
            <person name="Rensing S.A."/>
            <person name="Grimwood J."/>
            <person name="Schmutz J."/>
            <person name="Mcdaniel S.F."/>
        </authorList>
    </citation>
    <scope>NUCLEOTIDE SEQUENCE</scope>
    <source>
        <strain evidence="3">R40</strain>
    </source>
</reference>
<feature type="compositionally biased region" description="Polar residues" evidence="1">
    <location>
        <begin position="15"/>
        <end position="32"/>
    </location>
</feature>
<gene>
    <name evidence="3" type="ORF">KC19_4G031800</name>
</gene>
<protein>
    <submittedName>
        <fullName evidence="3">Uncharacterized protein</fullName>
    </submittedName>
</protein>
<feature type="transmembrane region" description="Helical" evidence="2">
    <location>
        <begin position="129"/>
        <end position="162"/>
    </location>
</feature>
<feature type="compositionally biased region" description="Low complexity" evidence="1">
    <location>
        <begin position="79"/>
        <end position="91"/>
    </location>
</feature>
<comment type="caution">
    <text evidence="3">The sequence shown here is derived from an EMBL/GenBank/DDBJ whole genome shotgun (WGS) entry which is preliminary data.</text>
</comment>
<evidence type="ECO:0000313" key="3">
    <source>
        <dbReference type="EMBL" id="KAG0578545.1"/>
    </source>
</evidence>
<feature type="region of interest" description="Disordered" evidence="1">
    <location>
        <begin position="68"/>
        <end position="108"/>
    </location>
</feature>
<proteinExistence type="predicted"/>
<evidence type="ECO:0000256" key="2">
    <source>
        <dbReference type="SAM" id="Phobius"/>
    </source>
</evidence>
<dbReference type="Proteomes" id="UP000822688">
    <property type="component" value="Chromosome 4"/>
</dbReference>
<feature type="transmembrane region" description="Helical" evidence="2">
    <location>
        <begin position="182"/>
        <end position="201"/>
    </location>
</feature>
<dbReference type="PANTHER" id="PTHR31721">
    <property type="entry name" value="OS06G0710300 PROTEIN"/>
    <property type="match status" value="1"/>
</dbReference>
<feature type="transmembrane region" description="Helical" evidence="2">
    <location>
        <begin position="273"/>
        <end position="290"/>
    </location>
</feature>
<dbReference type="InterPro" id="IPR005134">
    <property type="entry name" value="UPF0114"/>
</dbReference>
<dbReference type="PANTHER" id="PTHR31721:SF1">
    <property type="entry name" value="OS07G0656700 PROTEIN"/>
    <property type="match status" value="1"/>
</dbReference>
<evidence type="ECO:0000313" key="4">
    <source>
        <dbReference type="Proteomes" id="UP000822688"/>
    </source>
</evidence>
<keyword evidence="2" id="KW-0812">Transmembrane</keyword>
<name>A0A8T0I6B6_CERPU</name>
<dbReference type="AlphaFoldDB" id="A0A8T0I6B6"/>
<feature type="region of interest" description="Disordered" evidence="1">
    <location>
        <begin position="14"/>
        <end position="34"/>
    </location>
</feature>